<evidence type="ECO:0000313" key="10">
    <source>
        <dbReference type="Proteomes" id="UP000327493"/>
    </source>
</evidence>
<sequence length="244" mass="27627">MERSSGPFCRVWETASFRLITGLGEEGRVAGSASWPRMVCMLKTIDVNKPGWHEKRLSITCLQLAESTRPVREKGTESDRRRREMPPQPLQSQVRKNILKFLKSFLGIIRILQIVFGAGLWVTIAANKYEGSIHFVLFVAVLFWLLTLALFFLTLLDKQDLVPLLGGERWSSTNLAHDVAAAVLYLPAIGVMIYKTDRNSYCNLELYKHLCLYKVYLTATVFACLCCLAYLLSVINGTCRKCRG</sequence>
<dbReference type="PROSITE" id="PS51225">
    <property type="entry name" value="MARVEL"/>
    <property type="match status" value="1"/>
</dbReference>
<evidence type="ECO:0000256" key="1">
    <source>
        <dbReference type="ARBA" id="ARBA00004141"/>
    </source>
</evidence>
<dbReference type="InterPro" id="IPR013295">
    <property type="entry name" value="MAL"/>
</dbReference>
<dbReference type="GO" id="GO:0042552">
    <property type="term" value="P:myelination"/>
    <property type="evidence" value="ECO:0007669"/>
    <property type="project" value="TreeGrafter"/>
</dbReference>
<dbReference type="AlphaFoldDB" id="A0A5J5CT06"/>
<comment type="subcellular location">
    <subcellularLocation>
        <location evidence="1">Membrane</location>
        <topology evidence="1">Multi-pass membrane protein</topology>
    </subcellularLocation>
</comment>
<name>A0A5J5CT06_9PERO</name>
<dbReference type="PRINTS" id="PR01884">
    <property type="entry name" value="MALPROTEIN"/>
</dbReference>
<evidence type="ECO:0000256" key="4">
    <source>
        <dbReference type="ARBA" id="ARBA00023136"/>
    </source>
</evidence>
<organism evidence="9 10">
    <name type="scientific">Etheostoma spectabile</name>
    <name type="common">orangethroat darter</name>
    <dbReference type="NCBI Taxonomy" id="54343"/>
    <lineage>
        <taxon>Eukaryota</taxon>
        <taxon>Metazoa</taxon>
        <taxon>Chordata</taxon>
        <taxon>Craniata</taxon>
        <taxon>Vertebrata</taxon>
        <taxon>Euteleostomi</taxon>
        <taxon>Actinopterygii</taxon>
        <taxon>Neopterygii</taxon>
        <taxon>Teleostei</taxon>
        <taxon>Neoteleostei</taxon>
        <taxon>Acanthomorphata</taxon>
        <taxon>Eupercaria</taxon>
        <taxon>Perciformes</taxon>
        <taxon>Percoidei</taxon>
        <taxon>Percidae</taxon>
        <taxon>Etheostomatinae</taxon>
        <taxon>Etheostoma</taxon>
    </lineage>
</organism>
<feature type="compositionally biased region" description="Basic and acidic residues" evidence="6">
    <location>
        <begin position="70"/>
        <end position="85"/>
    </location>
</feature>
<keyword evidence="4 5" id="KW-0472">Membrane</keyword>
<evidence type="ECO:0000256" key="5">
    <source>
        <dbReference type="PROSITE-ProRule" id="PRU00581"/>
    </source>
</evidence>
<dbReference type="GO" id="GO:0016020">
    <property type="term" value="C:membrane"/>
    <property type="evidence" value="ECO:0007669"/>
    <property type="project" value="UniProtKB-SubCell"/>
</dbReference>
<dbReference type="InterPro" id="IPR008253">
    <property type="entry name" value="Marvel"/>
</dbReference>
<feature type="domain" description="MARVEL" evidence="8">
    <location>
        <begin position="101"/>
        <end position="242"/>
    </location>
</feature>
<feature type="region of interest" description="Disordered" evidence="6">
    <location>
        <begin position="70"/>
        <end position="89"/>
    </location>
</feature>
<gene>
    <name evidence="9" type="ORF">FQN60_015004</name>
</gene>
<feature type="transmembrane region" description="Helical" evidence="7">
    <location>
        <begin position="132"/>
        <end position="155"/>
    </location>
</feature>
<dbReference type="Pfam" id="PF01284">
    <property type="entry name" value="MARVEL"/>
    <property type="match status" value="1"/>
</dbReference>
<evidence type="ECO:0000256" key="3">
    <source>
        <dbReference type="ARBA" id="ARBA00022989"/>
    </source>
</evidence>
<evidence type="ECO:0000256" key="2">
    <source>
        <dbReference type="ARBA" id="ARBA00022692"/>
    </source>
</evidence>
<dbReference type="GO" id="GO:0019911">
    <property type="term" value="F:structural constituent of myelin sheath"/>
    <property type="evidence" value="ECO:0007669"/>
    <property type="project" value="TreeGrafter"/>
</dbReference>
<protein>
    <recommendedName>
        <fullName evidence="8">MARVEL domain-containing protein</fullName>
    </recommendedName>
</protein>
<dbReference type="EMBL" id="VOFY01000017">
    <property type="protein sequence ID" value="KAA8583796.1"/>
    <property type="molecule type" value="Genomic_DNA"/>
</dbReference>
<evidence type="ECO:0000256" key="7">
    <source>
        <dbReference type="SAM" id="Phobius"/>
    </source>
</evidence>
<keyword evidence="2 5" id="KW-0812">Transmembrane</keyword>
<proteinExistence type="predicted"/>
<feature type="transmembrane region" description="Helical" evidence="7">
    <location>
        <begin position="175"/>
        <end position="195"/>
    </location>
</feature>
<evidence type="ECO:0000259" key="8">
    <source>
        <dbReference type="PROSITE" id="PS51225"/>
    </source>
</evidence>
<feature type="transmembrane region" description="Helical" evidence="7">
    <location>
        <begin position="215"/>
        <end position="235"/>
    </location>
</feature>
<keyword evidence="10" id="KW-1185">Reference proteome</keyword>
<reference evidence="9 10" key="1">
    <citation type="submission" date="2019-08" db="EMBL/GenBank/DDBJ databases">
        <title>A chromosome-level genome assembly, high-density linkage maps, and genome scans reveal the genomic architecture of hybrid incompatibilities underlying speciation via character displacement in darters (Percidae: Etheostominae).</title>
        <authorList>
            <person name="Moran R.L."/>
            <person name="Catchen J.M."/>
            <person name="Fuller R.C."/>
        </authorList>
    </citation>
    <scope>NUCLEOTIDE SEQUENCE [LARGE SCALE GENOMIC DNA]</scope>
    <source>
        <strain evidence="9">EspeVRDwgs_2016</strain>
        <tissue evidence="9">Muscle</tissue>
    </source>
</reference>
<dbReference type="PANTHER" id="PTHR22776">
    <property type="entry name" value="MARVEL-CONTAINING POTENTIAL LIPID RAFT-ASSOCIATED PROTEIN"/>
    <property type="match status" value="1"/>
</dbReference>
<accession>A0A5J5CT06</accession>
<evidence type="ECO:0000256" key="6">
    <source>
        <dbReference type="SAM" id="MobiDB-lite"/>
    </source>
</evidence>
<feature type="transmembrane region" description="Helical" evidence="7">
    <location>
        <begin position="105"/>
        <end position="126"/>
    </location>
</feature>
<comment type="caution">
    <text evidence="9">The sequence shown here is derived from an EMBL/GenBank/DDBJ whole genome shotgun (WGS) entry which is preliminary data.</text>
</comment>
<keyword evidence="3 7" id="KW-1133">Transmembrane helix</keyword>
<evidence type="ECO:0000313" key="9">
    <source>
        <dbReference type="EMBL" id="KAA8583796.1"/>
    </source>
</evidence>
<dbReference type="InterPro" id="IPR050578">
    <property type="entry name" value="MARVEL-CKLF_proteins"/>
</dbReference>
<dbReference type="Proteomes" id="UP000327493">
    <property type="component" value="Chromosome 17"/>
</dbReference>
<dbReference type="PANTHER" id="PTHR22776:SF28">
    <property type="entry name" value="MARVEL DOMAIN-CONTAINING PROTEIN 1"/>
    <property type="match status" value="1"/>
</dbReference>